<keyword evidence="2" id="KW-1185">Reference proteome</keyword>
<dbReference type="AlphaFoldDB" id="C0W4Y3"/>
<reference evidence="1 2" key="1">
    <citation type="submission" date="2009-01" db="EMBL/GenBank/DDBJ databases">
        <authorList>
            <person name="Qin X."/>
            <person name="Bachman B."/>
            <person name="Battles P."/>
            <person name="Bell A."/>
            <person name="Bess C."/>
            <person name="Bickham C."/>
            <person name="Chaboub L."/>
            <person name="Chen D."/>
            <person name="Coyle M."/>
            <person name="Deiros D.R."/>
            <person name="Dinh H."/>
            <person name="Forbes L."/>
            <person name="Fowler G."/>
            <person name="Francisco L."/>
            <person name="Fu Q."/>
            <person name="Gubbala S."/>
            <person name="Hale W."/>
            <person name="Han Y."/>
            <person name="Hemphill L."/>
            <person name="Highlander S.K."/>
            <person name="Hirani K."/>
            <person name="Hogues M."/>
            <person name="Jackson L."/>
            <person name="Jakkamsetti A."/>
            <person name="Javaid M."/>
            <person name="Jiang H."/>
            <person name="Korchina V."/>
            <person name="Kovar C."/>
            <person name="Lara F."/>
            <person name="Lee S."/>
            <person name="Mata R."/>
            <person name="Mathew T."/>
            <person name="Moen C."/>
            <person name="Morales K."/>
            <person name="Munidasa M."/>
            <person name="Nazareth L."/>
            <person name="Ngo R."/>
            <person name="Nguyen L."/>
            <person name="Okwuonu G."/>
            <person name="Ongeri F."/>
            <person name="Patil S."/>
            <person name="Petrosino J."/>
            <person name="Pham C."/>
            <person name="Pham P."/>
            <person name="Pu L.-L."/>
            <person name="Puazo M."/>
            <person name="Raj R."/>
            <person name="Reid J."/>
            <person name="Rouhana J."/>
            <person name="Saada N."/>
            <person name="Shang Y."/>
            <person name="Simmons D."/>
            <person name="Thornton R."/>
            <person name="Warren J."/>
            <person name="Weissenberger G."/>
            <person name="Zhang J."/>
            <person name="Zhang L."/>
            <person name="Zhou C."/>
            <person name="Zhu D."/>
            <person name="Muzny D."/>
            <person name="Worley K."/>
            <person name="Gibbs R."/>
        </authorList>
    </citation>
    <scope>NUCLEOTIDE SEQUENCE [LARGE SCALE GENOMIC DNA]</scope>
    <source>
        <strain evidence="1 2">DSM 15434</strain>
    </source>
</reference>
<name>C0W4Y3_9ACTO</name>
<dbReference type="Proteomes" id="UP000004778">
    <property type="component" value="Unassembled WGS sequence"/>
</dbReference>
<dbReference type="EMBL" id="ACFH01000059">
    <property type="protein sequence ID" value="EEH66237.1"/>
    <property type="molecule type" value="Genomic_DNA"/>
</dbReference>
<gene>
    <name evidence="1" type="ORF">HMPREF0058_0927</name>
</gene>
<evidence type="ECO:0000313" key="1">
    <source>
        <dbReference type="EMBL" id="EEH66237.1"/>
    </source>
</evidence>
<organism evidence="1 2">
    <name type="scientific">Actinomyces urogenitalis DSM 15434</name>
    <dbReference type="NCBI Taxonomy" id="525246"/>
    <lineage>
        <taxon>Bacteria</taxon>
        <taxon>Bacillati</taxon>
        <taxon>Actinomycetota</taxon>
        <taxon>Actinomycetes</taxon>
        <taxon>Actinomycetales</taxon>
        <taxon>Actinomycetaceae</taxon>
        <taxon>Actinomyces</taxon>
    </lineage>
</organism>
<accession>C0W4Y3</accession>
<proteinExistence type="predicted"/>
<comment type="caution">
    <text evidence="1">The sequence shown here is derived from an EMBL/GenBank/DDBJ whole genome shotgun (WGS) entry which is preliminary data.</text>
</comment>
<evidence type="ECO:0000313" key="2">
    <source>
        <dbReference type="Proteomes" id="UP000004778"/>
    </source>
</evidence>
<protein>
    <submittedName>
        <fullName evidence="1">Uncharacterized protein</fullName>
    </submittedName>
</protein>
<dbReference type="HOGENOM" id="CLU_2257704_0_0_11"/>
<sequence>MHITVADIIPLIVRGFGQTVIGPRRLPVLGIVMRERTLPSRGQRLGRDGQLIRTDLSPLHDVRVDVERRQRIARTRTIDNHVLSDRRLLNFFGTQRRSQLFFA</sequence>